<keyword evidence="3" id="KW-1185">Reference proteome</keyword>
<accession>A0A7C8I3W1</accession>
<dbReference type="OrthoDB" id="3770097at2759"/>
<gene>
    <name evidence="2" type="ORF">BDV95DRAFT_76460</name>
</gene>
<evidence type="ECO:0000256" key="1">
    <source>
        <dbReference type="SAM" id="MobiDB-lite"/>
    </source>
</evidence>
<reference evidence="2 3" key="1">
    <citation type="submission" date="2020-01" db="EMBL/GenBank/DDBJ databases">
        <authorList>
            <consortium name="DOE Joint Genome Institute"/>
            <person name="Haridas S."/>
            <person name="Albert R."/>
            <person name="Binder M."/>
            <person name="Bloem J."/>
            <person name="Labutti K."/>
            <person name="Salamov A."/>
            <person name="Andreopoulos B."/>
            <person name="Baker S.E."/>
            <person name="Barry K."/>
            <person name="Bills G."/>
            <person name="Bluhm B.H."/>
            <person name="Cannon C."/>
            <person name="Castanera R."/>
            <person name="Culley D.E."/>
            <person name="Daum C."/>
            <person name="Ezra D."/>
            <person name="Gonzalez J.B."/>
            <person name="Henrissat B."/>
            <person name="Kuo A."/>
            <person name="Liang C."/>
            <person name="Lipzen A."/>
            <person name="Lutzoni F."/>
            <person name="Magnuson J."/>
            <person name="Mondo S."/>
            <person name="Nolan M."/>
            <person name="Ohm R."/>
            <person name="Pangilinan J."/>
            <person name="Park H.-J.H."/>
            <person name="Ramirez L."/>
            <person name="Alfaro M."/>
            <person name="Sun H."/>
            <person name="Tritt A."/>
            <person name="Yoshinaga Y."/>
            <person name="Zwiers L.-H.L."/>
            <person name="Turgeon B.G."/>
            <person name="Goodwin S.B."/>
            <person name="Spatafora J.W."/>
            <person name="Crous P.W."/>
            <person name="Grigoriev I.V."/>
        </authorList>
    </citation>
    <scope>NUCLEOTIDE SEQUENCE [LARGE SCALE GENOMIC DNA]</scope>
    <source>
        <strain evidence="2 3">CBS 611.86</strain>
    </source>
</reference>
<name>A0A7C8I3W1_9PLEO</name>
<dbReference type="AlphaFoldDB" id="A0A7C8I3W1"/>
<sequence>MSLIYYTLAEFFRIATNTTPPIDPSAASSALHNANHAASSALHNATDAASSTLHNATHAAASHIPVHVPSEPWHYAQLTLWILLFLSVPLAISLAARQTEHLTSTAASSTSAQNAWSRVWDMRRWLVFFGLAELHMLGSAPWGPWDSASIAQRWPEKLYVQRLLRTGLVPLRIESGGFGTRVVRPGAWRDRFPDFFTMPLYVQSKQRARFEFLMPFPEGFEGGATPLDAARRKFLQTLQHNATGYRVGIWIHRPRKSWFSMPAPSRLPFEIGATGCVEWVLPWKEDRVIEAGKGTKAQPLSDFIVPGRCPLLERQEMAIVRVECPDFRTVRLDRWVYGIAQNVGMTRLWTGQELREDAESWLESNGLEHPDAGWPVDDESGVDGNFEMGDWTEDETE</sequence>
<feature type="region of interest" description="Disordered" evidence="1">
    <location>
        <begin position="365"/>
        <end position="397"/>
    </location>
</feature>
<comment type="caution">
    <text evidence="2">The sequence shown here is derived from an EMBL/GenBank/DDBJ whole genome shotgun (WGS) entry which is preliminary data.</text>
</comment>
<organism evidence="2 3">
    <name type="scientific">Massariosphaeria phaeospora</name>
    <dbReference type="NCBI Taxonomy" id="100035"/>
    <lineage>
        <taxon>Eukaryota</taxon>
        <taxon>Fungi</taxon>
        <taxon>Dikarya</taxon>
        <taxon>Ascomycota</taxon>
        <taxon>Pezizomycotina</taxon>
        <taxon>Dothideomycetes</taxon>
        <taxon>Pleosporomycetidae</taxon>
        <taxon>Pleosporales</taxon>
        <taxon>Pleosporales incertae sedis</taxon>
        <taxon>Massariosphaeria</taxon>
    </lineage>
</organism>
<evidence type="ECO:0000313" key="3">
    <source>
        <dbReference type="Proteomes" id="UP000481861"/>
    </source>
</evidence>
<dbReference type="EMBL" id="JAADJZ010000014">
    <property type="protein sequence ID" value="KAF2870249.1"/>
    <property type="molecule type" value="Genomic_DNA"/>
</dbReference>
<protein>
    <submittedName>
        <fullName evidence="2">Uncharacterized protein</fullName>
    </submittedName>
</protein>
<proteinExistence type="predicted"/>
<dbReference type="Proteomes" id="UP000481861">
    <property type="component" value="Unassembled WGS sequence"/>
</dbReference>
<evidence type="ECO:0000313" key="2">
    <source>
        <dbReference type="EMBL" id="KAF2870249.1"/>
    </source>
</evidence>